<dbReference type="AlphaFoldDB" id="A0ABC8YVA7"/>
<evidence type="ECO:0000256" key="10">
    <source>
        <dbReference type="PIRNR" id="PIRNR007858"/>
    </source>
</evidence>
<evidence type="ECO:0000313" key="14">
    <source>
        <dbReference type="Proteomes" id="UP001497457"/>
    </source>
</evidence>
<comment type="function">
    <text evidence="8">Component of the origin recognition complex (ORC) that binds origins of replication. DNA-binding is ATP-dependent. The specific DNA sequences that define origins of replication have not been identified yet. ORC is required to assemble the pre-replication complex necessary to initiate DNA replication.</text>
</comment>
<feature type="domain" description="ATPase AAA-type core" evidence="11">
    <location>
        <begin position="56"/>
        <end position="202"/>
    </location>
</feature>
<keyword evidence="7 10" id="KW-0539">Nucleus</keyword>
<evidence type="ECO:0000256" key="3">
    <source>
        <dbReference type="ARBA" id="ARBA00022705"/>
    </source>
</evidence>
<evidence type="ECO:0000256" key="5">
    <source>
        <dbReference type="ARBA" id="ARBA00022840"/>
    </source>
</evidence>
<comment type="subcellular location">
    <subcellularLocation>
        <location evidence="1 10">Nucleus</location>
    </subcellularLocation>
</comment>
<dbReference type="PANTHER" id="PTHR12087:SF0">
    <property type="entry name" value="ORIGIN RECOGNITION COMPLEX SUBUNIT 4"/>
    <property type="match status" value="1"/>
</dbReference>
<protein>
    <recommendedName>
        <fullName evidence="9 10">Origin of replication complex subunit 4</fullName>
    </recommendedName>
</protein>
<evidence type="ECO:0000256" key="6">
    <source>
        <dbReference type="ARBA" id="ARBA00023125"/>
    </source>
</evidence>
<dbReference type="EMBL" id="OZ075127">
    <property type="protein sequence ID" value="CAL4948131.1"/>
    <property type="molecule type" value="Genomic_DNA"/>
</dbReference>
<keyword evidence="6 10" id="KW-0238">DNA-binding</keyword>
<dbReference type="PIRSF" id="PIRSF007858">
    <property type="entry name" value="ORC4"/>
    <property type="match status" value="1"/>
</dbReference>
<reference evidence="13" key="1">
    <citation type="submission" date="2024-10" db="EMBL/GenBank/DDBJ databases">
        <authorList>
            <person name="Ryan C."/>
        </authorList>
    </citation>
    <scope>NUCLEOTIDE SEQUENCE [LARGE SCALE GENOMIC DNA]</scope>
</reference>
<dbReference type="GO" id="GO:0006260">
    <property type="term" value="P:DNA replication"/>
    <property type="evidence" value="ECO:0007669"/>
    <property type="project" value="UniProtKB-KW"/>
</dbReference>
<comment type="similarity">
    <text evidence="2 10">Belongs to the ORC4 family.</text>
</comment>
<dbReference type="InterPro" id="IPR016527">
    <property type="entry name" value="ORC4"/>
</dbReference>
<evidence type="ECO:0000313" key="13">
    <source>
        <dbReference type="EMBL" id="CAL4948131.1"/>
    </source>
</evidence>
<evidence type="ECO:0000256" key="9">
    <source>
        <dbReference type="ARBA" id="ARBA00073314"/>
    </source>
</evidence>
<keyword evidence="3 10" id="KW-0235">DNA replication</keyword>
<keyword evidence="14" id="KW-1185">Reference proteome</keyword>
<dbReference type="GO" id="GO:0005524">
    <property type="term" value="F:ATP binding"/>
    <property type="evidence" value="ECO:0007669"/>
    <property type="project" value="UniProtKB-KW"/>
</dbReference>
<dbReference type="Pfam" id="PF00004">
    <property type="entry name" value="AAA"/>
    <property type="match status" value="1"/>
</dbReference>
<feature type="domain" description="Origin recognition complex subunit 4 C-terminal" evidence="12">
    <location>
        <begin position="217"/>
        <end position="308"/>
    </location>
</feature>
<evidence type="ECO:0000256" key="4">
    <source>
        <dbReference type="ARBA" id="ARBA00022741"/>
    </source>
</evidence>
<name>A0ABC8YVA7_9POAL</name>
<dbReference type="FunFam" id="3.40.50.300:FF:001041">
    <property type="entry name" value="Origin of replication complex subunit 4"/>
    <property type="match status" value="1"/>
</dbReference>
<dbReference type="Gene3D" id="3.40.50.300">
    <property type="entry name" value="P-loop containing nucleotide triphosphate hydrolases"/>
    <property type="match status" value="1"/>
</dbReference>
<organism evidence="13 14">
    <name type="scientific">Urochloa decumbens</name>
    <dbReference type="NCBI Taxonomy" id="240449"/>
    <lineage>
        <taxon>Eukaryota</taxon>
        <taxon>Viridiplantae</taxon>
        <taxon>Streptophyta</taxon>
        <taxon>Embryophyta</taxon>
        <taxon>Tracheophyta</taxon>
        <taxon>Spermatophyta</taxon>
        <taxon>Magnoliopsida</taxon>
        <taxon>Liliopsida</taxon>
        <taxon>Poales</taxon>
        <taxon>Poaceae</taxon>
        <taxon>PACMAD clade</taxon>
        <taxon>Panicoideae</taxon>
        <taxon>Panicodae</taxon>
        <taxon>Paniceae</taxon>
        <taxon>Melinidinae</taxon>
        <taxon>Urochloa</taxon>
    </lineage>
</organism>
<keyword evidence="5" id="KW-0067">ATP-binding</keyword>
<gene>
    <name evidence="13" type="ORF">URODEC1_LOCUS37200</name>
</gene>
<sequence length="391" mass="44062">MAAAASVASQAQAVLRGRLCDPGFVHSALRSSPDTNYSKLKYLVASSVSEACNNSVLLLGPRGCGKAAVVDMVLEDLKKEHPDAISVIRLNGMLHSDDNCATKEIARQLCLEHQLSFSKMASSDDNTEFIIDMLRECGLAHKTVLFILEEFDLFAQGKQRLLYSLLDAMQTLTSQAVVIGVSCRLDADQLLEKRVRSRFSHRKLLFVPSSLEDTERLLEHLLILAKDSGLPAKYITDYNSRLTTIFSDKRFKGILNSLMDADATTSNILRFLFRAVSYMDMESGFLSMESFLKALSSMQRQPKMDSLQEYRSIQDAYKTSDKYATTVCFRAFEHLLDRELISFGDNRGRNQALEYRPVKLLISSRELAQSLKLNTTCPAVLQKLFDRERYM</sequence>
<evidence type="ECO:0000256" key="2">
    <source>
        <dbReference type="ARBA" id="ARBA00005334"/>
    </source>
</evidence>
<evidence type="ECO:0000256" key="1">
    <source>
        <dbReference type="ARBA" id="ARBA00004123"/>
    </source>
</evidence>
<dbReference type="SUPFAM" id="SSF52540">
    <property type="entry name" value="P-loop containing nucleoside triphosphate hydrolases"/>
    <property type="match status" value="1"/>
</dbReference>
<keyword evidence="4" id="KW-0547">Nucleotide-binding</keyword>
<dbReference type="GO" id="GO:0005634">
    <property type="term" value="C:nucleus"/>
    <property type="evidence" value="ECO:0007669"/>
    <property type="project" value="UniProtKB-SubCell"/>
</dbReference>
<evidence type="ECO:0000259" key="11">
    <source>
        <dbReference type="Pfam" id="PF00004"/>
    </source>
</evidence>
<dbReference type="InterPro" id="IPR003959">
    <property type="entry name" value="ATPase_AAA_core"/>
</dbReference>
<evidence type="ECO:0000259" key="12">
    <source>
        <dbReference type="Pfam" id="PF14629"/>
    </source>
</evidence>
<dbReference type="InterPro" id="IPR032705">
    <property type="entry name" value="ORC4_C"/>
</dbReference>
<dbReference type="GO" id="GO:0003677">
    <property type="term" value="F:DNA binding"/>
    <property type="evidence" value="ECO:0007669"/>
    <property type="project" value="UniProtKB-KW"/>
</dbReference>
<dbReference type="Proteomes" id="UP001497457">
    <property type="component" value="Chromosome 17b"/>
</dbReference>
<accession>A0ABC8YVA7</accession>
<proteinExistence type="inferred from homology"/>
<dbReference type="Pfam" id="PF14629">
    <property type="entry name" value="ORC4_C"/>
    <property type="match status" value="1"/>
</dbReference>
<dbReference type="InterPro" id="IPR027417">
    <property type="entry name" value="P-loop_NTPase"/>
</dbReference>
<evidence type="ECO:0000256" key="7">
    <source>
        <dbReference type="ARBA" id="ARBA00023242"/>
    </source>
</evidence>
<evidence type="ECO:0000256" key="8">
    <source>
        <dbReference type="ARBA" id="ARBA00057448"/>
    </source>
</evidence>
<dbReference type="PANTHER" id="PTHR12087">
    <property type="entry name" value="ORIGIN RECOGNITION COMPLEX SUBUNIT 4"/>
    <property type="match status" value="1"/>
</dbReference>